<dbReference type="GO" id="GO:0005829">
    <property type="term" value="C:cytosol"/>
    <property type="evidence" value="ECO:0007669"/>
    <property type="project" value="TreeGrafter"/>
</dbReference>
<accession>A0A238Z7P8</accession>
<dbReference type="Pfam" id="PF01243">
    <property type="entry name" value="PNPOx_N"/>
    <property type="match status" value="1"/>
</dbReference>
<sequence length="159" mass="17706">MKQRDTVSMPASDIEKLLENSRKLQLATINPDGTPHLVSMFYGMRDGRIVFWTYRASQKAINLARDPRVTCLVEDGDDYFELRGVQVTGEVTRIDDLAGVTTVGRLVAARMPSPVVGDLPPEQVAAALDGYVAHAATKRVAYLVEPRRVISWDHRRLVS</sequence>
<dbReference type="GO" id="GO:0070967">
    <property type="term" value="F:coenzyme F420 binding"/>
    <property type="evidence" value="ECO:0007669"/>
    <property type="project" value="TreeGrafter"/>
</dbReference>
<evidence type="ECO:0000256" key="1">
    <source>
        <dbReference type="ARBA" id="ARBA00023002"/>
    </source>
</evidence>
<dbReference type="Proteomes" id="UP000198415">
    <property type="component" value="Unassembled WGS sequence"/>
</dbReference>
<dbReference type="PANTHER" id="PTHR35176:SF6">
    <property type="entry name" value="HEME OXYGENASE HI_0854-RELATED"/>
    <property type="match status" value="1"/>
</dbReference>
<evidence type="ECO:0000313" key="3">
    <source>
        <dbReference type="EMBL" id="SNR79495.1"/>
    </source>
</evidence>
<dbReference type="InterPro" id="IPR052019">
    <property type="entry name" value="F420H2_bilvrd_red/Heme_oxyg"/>
</dbReference>
<keyword evidence="1" id="KW-0560">Oxidoreductase</keyword>
<dbReference type="AlphaFoldDB" id="A0A238Z7P8"/>
<dbReference type="EMBL" id="FZNR01000005">
    <property type="protein sequence ID" value="SNR79495.1"/>
    <property type="molecule type" value="Genomic_DNA"/>
</dbReference>
<reference evidence="3 4" key="1">
    <citation type="submission" date="2017-06" db="EMBL/GenBank/DDBJ databases">
        <authorList>
            <person name="Kim H.J."/>
            <person name="Triplett B.A."/>
        </authorList>
    </citation>
    <scope>NUCLEOTIDE SEQUENCE [LARGE SCALE GENOMIC DNA]</scope>
    <source>
        <strain evidence="3 4">DSM 43151</strain>
    </source>
</reference>
<name>A0A238Z7P8_9ACTN</name>
<dbReference type="InterPro" id="IPR012349">
    <property type="entry name" value="Split_barrel_FMN-bd"/>
</dbReference>
<dbReference type="Gene3D" id="2.30.110.10">
    <property type="entry name" value="Electron Transport, Fmn-binding Protein, Chain A"/>
    <property type="match status" value="1"/>
</dbReference>
<protein>
    <submittedName>
        <fullName evidence="3">PPOX class probable F420-dependent enzyme</fullName>
    </submittedName>
</protein>
<dbReference type="OrthoDB" id="158738at2"/>
<organism evidence="3 4">
    <name type="scientific">Actinoplanes regularis</name>
    <dbReference type="NCBI Taxonomy" id="52697"/>
    <lineage>
        <taxon>Bacteria</taxon>
        <taxon>Bacillati</taxon>
        <taxon>Actinomycetota</taxon>
        <taxon>Actinomycetes</taxon>
        <taxon>Micromonosporales</taxon>
        <taxon>Micromonosporaceae</taxon>
        <taxon>Actinoplanes</taxon>
    </lineage>
</organism>
<dbReference type="GO" id="GO:0016627">
    <property type="term" value="F:oxidoreductase activity, acting on the CH-CH group of donors"/>
    <property type="evidence" value="ECO:0007669"/>
    <property type="project" value="TreeGrafter"/>
</dbReference>
<keyword evidence="4" id="KW-1185">Reference proteome</keyword>
<dbReference type="InterPro" id="IPR011576">
    <property type="entry name" value="Pyridox_Oxase_N"/>
</dbReference>
<dbReference type="RefSeq" id="WP_089294156.1">
    <property type="nucleotide sequence ID" value="NZ_BOMU01000035.1"/>
</dbReference>
<feature type="domain" description="Pyridoxamine 5'-phosphate oxidase N-terminal" evidence="2">
    <location>
        <begin position="14"/>
        <end position="122"/>
    </location>
</feature>
<dbReference type="SUPFAM" id="SSF50475">
    <property type="entry name" value="FMN-binding split barrel"/>
    <property type="match status" value="1"/>
</dbReference>
<evidence type="ECO:0000259" key="2">
    <source>
        <dbReference type="Pfam" id="PF01243"/>
    </source>
</evidence>
<gene>
    <name evidence="3" type="ORF">SAMN06264365_105512</name>
</gene>
<dbReference type="PANTHER" id="PTHR35176">
    <property type="entry name" value="HEME OXYGENASE HI_0854-RELATED"/>
    <property type="match status" value="1"/>
</dbReference>
<evidence type="ECO:0000313" key="4">
    <source>
        <dbReference type="Proteomes" id="UP000198415"/>
    </source>
</evidence>
<proteinExistence type="predicted"/>